<dbReference type="Gene3D" id="3.40.50.300">
    <property type="entry name" value="P-loop containing nucleotide triphosphate hydrolases"/>
    <property type="match status" value="1"/>
</dbReference>
<keyword evidence="5" id="KW-1185">Reference proteome</keyword>
<dbReference type="Pfam" id="PF00685">
    <property type="entry name" value="Sulfotransfer_1"/>
    <property type="match status" value="1"/>
</dbReference>
<protein>
    <submittedName>
        <fullName evidence="4">Glycolipid sulfotransferase</fullName>
    </submittedName>
</protein>
<dbReference type="PANTHER" id="PTHR11783">
    <property type="entry name" value="SULFOTRANSFERASE SULT"/>
    <property type="match status" value="1"/>
</dbReference>
<dbReference type="EMBL" id="BOPG01000077">
    <property type="protein sequence ID" value="GIJ62321.1"/>
    <property type="molecule type" value="Genomic_DNA"/>
</dbReference>
<evidence type="ECO:0000256" key="2">
    <source>
        <dbReference type="ARBA" id="ARBA00022679"/>
    </source>
</evidence>
<proteinExistence type="inferred from homology"/>
<sequence length="311" mass="34928">MSAYIGGMRRYQMMMSDSALWTGFPFRDDDVVISPPAKCGTSWMQLLCALLIFNSVRFPRRLTEISPWLDAVTYDFAETLAALQAQQHRRFIKTHTPLDGLPLVEGVTYLCLGRDPRDVGVSFDHAVANISDQTRAALTVKKGIDRSAMPPPPEDLRERFWQWADGEFVNGPTGIGSLANLIQHLQTFWDKRDEPRVVLFHYHDLLTDLPGQLQRLAEVLGIDLPPARIAELAAAAAFDKVRQRADELAPGVDSGLWRDNRAFFRSGTSGQWKTLLSPDDVARFDKRLAELARPDLIAWLHAGWLHAPAAQ</sequence>
<dbReference type="AlphaFoldDB" id="A0A8J4E5H9"/>
<organism evidence="4 5">
    <name type="scientific">Virgisporangium aurantiacum</name>
    <dbReference type="NCBI Taxonomy" id="175570"/>
    <lineage>
        <taxon>Bacteria</taxon>
        <taxon>Bacillati</taxon>
        <taxon>Actinomycetota</taxon>
        <taxon>Actinomycetes</taxon>
        <taxon>Micromonosporales</taxon>
        <taxon>Micromonosporaceae</taxon>
        <taxon>Virgisporangium</taxon>
    </lineage>
</organism>
<dbReference type="GO" id="GO:0008146">
    <property type="term" value="F:sulfotransferase activity"/>
    <property type="evidence" value="ECO:0007669"/>
    <property type="project" value="InterPro"/>
</dbReference>
<evidence type="ECO:0000313" key="4">
    <source>
        <dbReference type="EMBL" id="GIJ62321.1"/>
    </source>
</evidence>
<dbReference type="Proteomes" id="UP000612585">
    <property type="component" value="Unassembled WGS sequence"/>
</dbReference>
<dbReference type="InterPro" id="IPR000863">
    <property type="entry name" value="Sulfotransferase_dom"/>
</dbReference>
<evidence type="ECO:0000256" key="1">
    <source>
        <dbReference type="ARBA" id="ARBA00005771"/>
    </source>
</evidence>
<accession>A0A8J4E5H9</accession>
<feature type="domain" description="Sulfotransferase" evidence="3">
    <location>
        <begin position="28"/>
        <end position="290"/>
    </location>
</feature>
<evidence type="ECO:0000259" key="3">
    <source>
        <dbReference type="Pfam" id="PF00685"/>
    </source>
</evidence>
<name>A0A8J4E5H9_9ACTN</name>
<dbReference type="SUPFAM" id="SSF52540">
    <property type="entry name" value="P-loop containing nucleoside triphosphate hydrolases"/>
    <property type="match status" value="1"/>
</dbReference>
<comment type="caution">
    <text evidence="4">The sequence shown here is derived from an EMBL/GenBank/DDBJ whole genome shotgun (WGS) entry which is preliminary data.</text>
</comment>
<gene>
    <name evidence="4" type="ORF">Vau01_098370</name>
</gene>
<reference evidence="4" key="1">
    <citation type="submission" date="2021-01" db="EMBL/GenBank/DDBJ databases">
        <title>Whole genome shotgun sequence of Virgisporangium aurantiacum NBRC 16421.</title>
        <authorList>
            <person name="Komaki H."/>
            <person name="Tamura T."/>
        </authorList>
    </citation>
    <scope>NUCLEOTIDE SEQUENCE</scope>
    <source>
        <strain evidence="4">NBRC 16421</strain>
    </source>
</reference>
<evidence type="ECO:0000313" key="5">
    <source>
        <dbReference type="Proteomes" id="UP000612585"/>
    </source>
</evidence>
<comment type="similarity">
    <text evidence="1">Belongs to the sulfotransferase 1 family.</text>
</comment>
<dbReference type="InterPro" id="IPR027417">
    <property type="entry name" value="P-loop_NTPase"/>
</dbReference>
<keyword evidence="2" id="KW-0808">Transferase</keyword>